<proteinExistence type="predicted"/>
<name>A0A543IEI6_9ACTN</name>
<gene>
    <name evidence="2" type="ORF">FHX41_2672</name>
</gene>
<dbReference type="RefSeq" id="WP_141968791.1">
    <property type="nucleotide sequence ID" value="NZ_VFPO01000001.1"/>
</dbReference>
<organism evidence="2 3">
    <name type="scientific">Actinomadura hallensis</name>
    <dbReference type="NCBI Taxonomy" id="337895"/>
    <lineage>
        <taxon>Bacteria</taxon>
        <taxon>Bacillati</taxon>
        <taxon>Actinomycetota</taxon>
        <taxon>Actinomycetes</taxon>
        <taxon>Streptosporangiales</taxon>
        <taxon>Thermomonosporaceae</taxon>
        <taxon>Actinomadura</taxon>
    </lineage>
</organism>
<dbReference type="EMBL" id="VFPO01000001">
    <property type="protein sequence ID" value="TQM68993.1"/>
    <property type="molecule type" value="Genomic_DNA"/>
</dbReference>
<reference evidence="2 3" key="1">
    <citation type="submission" date="2019-06" db="EMBL/GenBank/DDBJ databases">
        <title>Sequencing the genomes of 1000 actinobacteria strains.</title>
        <authorList>
            <person name="Klenk H.-P."/>
        </authorList>
    </citation>
    <scope>NUCLEOTIDE SEQUENCE [LARGE SCALE GENOMIC DNA]</scope>
    <source>
        <strain evidence="2 3">DSM 45043</strain>
    </source>
</reference>
<dbReference type="OrthoDB" id="3296472at2"/>
<feature type="transmembrane region" description="Helical" evidence="1">
    <location>
        <begin position="52"/>
        <end position="70"/>
    </location>
</feature>
<keyword evidence="1" id="KW-0472">Membrane</keyword>
<dbReference type="Proteomes" id="UP000316706">
    <property type="component" value="Unassembled WGS sequence"/>
</dbReference>
<feature type="transmembrane region" description="Helical" evidence="1">
    <location>
        <begin position="90"/>
        <end position="112"/>
    </location>
</feature>
<evidence type="ECO:0000256" key="1">
    <source>
        <dbReference type="SAM" id="Phobius"/>
    </source>
</evidence>
<keyword evidence="1" id="KW-0812">Transmembrane</keyword>
<accession>A0A543IEI6</accession>
<keyword evidence="3" id="KW-1185">Reference proteome</keyword>
<evidence type="ECO:0000313" key="2">
    <source>
        <dbReference type="EMBL" id="TQM68993.1"/>
    </source>
</evidence>
<dbReference type="AlphaFoldDB" id="A0A543IEI6"/>
<evidence type="ECO:0000313" key="3">
    <source>
        <dbReference type="Proteomes" id="UP000316706"/>
    </source>
</evidence>
<comment type="caution">
    <text evidence="2">The sequence shown here is derived from an EMBL/GenBank/DDBJ whole genome shotgun (WGS) entry which is preliminary data.</text>
</comment>
<keyword evidence="1" id="KW-1133">Transmembrane helix</keyword>
<protein>
    <recommendedName>
        <fullName evidence="4">DUF4157 domain-containing protein</fullName>
    </recommendedName>
</protein>
<evidence type="ECO:0008006" key="4">
    <source>
        <dbReference type="Google" id="ProtNLM"/>
    </source>
</evidence>
<sequence>MKPSYRLRQVANALNLSTALGLLLAVTAARGPRGVRRGPDGLLVAGGYRPPFPVASVFTVGNVVLLRGDASRLADGSRLMRHEARHATQYAWCLGLPMIPLYGVCAAASMLLCGDWASFNPFERRAGLADGGYERRPLRPFLRRLGGGAPEPPGPA</sequence>